<evidence type="ECO:0000313" key="2">
    <source>
        <dbReference type="EMBL" id="EPS71921.1"/>
    </source>
</evidence>
<sequence length="161" mass="18508">RDSRGYNASAVEMCRFLVKNLEYIDPQTMKHKEKLAFWINIHNALVMHGYLRYGTQSYTRCNMVMQASYNVGGTLVTAHDIRDFILGISRSRSSLLWLQALVSLRKHRKVSTAKHPFAVLKPEPLAHFGLSTGMNSDPAVRVYRGGRVLEDLRRAREEFVR</sequence>
<feature type="domain" description="DUF547" evidence="1">
    <location>
        <begin position="27"/>
        <end position="160"/>
    </location>
</feature>
<feature type="non-terminal residue" evidence="2">
    <location>
        <position position="161"/>
    </location>
</feature>
<dbReference type="PANTHER" id="PTHR23054">
    <property type="entry name" value="TERNARY COMPLEX FACTOR MIP1, LEUCINE-ZIPPER-RELATED"/>
    <property type="match status" value="1"/>
</dbReference>
<dbReference type="Pfam" id="PF04784">
    <property type="entry name" value="DUF547"/>
    <property type="match status" value="1"/>
</dbReference>
<dbReference type="AlphaFoldDB" id="S8D3E4"/>
<protein>
    <recommendedName>
        <fullName evidence="1">DUF547 domain-containing protein</fullName>
    </recommendedName>
</protein>
<evidence type="ECO:0000313" key="3">
    <source>
        <dbReference type="Proteomes" id="UP000015453"/>
    </source>
</evidence>
<comment type="caution">
    <text evidence="2">The sequence shown here is derived from an EMBL/GenBank/DDBJ whole genome shotgun (WGS) entry which is preliminary data.</text>
</comment>
<dbReference type="Proteomes" id="UP000015453">
    <property type="component" value="Unassembled WGS sequence"/>
</dbReference>
<keyword evidence="3" id="KW-1185">Reference proteome</keyword>
<accession>S8D3E4</accession>
<feature type="non-terminal residue" evidence="2">
    <location>
        <position position="1"/>
    </location>
</feature>
<dbReference type="OrthoDB" id="418495at2759"/>
<evidence type="ECO:0000259" key="1">
    <source>
        <dbReference type="Pfam" id="PF04784"/>
    </source>
</evidence>
<organism evidence="2 3">
    <name type="scientific">Genlisea aurea</name>
    <dbReference type="NCBI Taxonomy" id="192259"/>
    <lineage>
        <taxon>Eukaryota</taxon>
        <taxon>Viridiplantae</taxon>
        <taxon>Streptophyta</taxon>
        <taxon>Embryophyta</taxon>
        <taxon>Tracheophyta</taxon>
        <taxon>Spermatophyta</taxon>
        <taxon>Magnoliopsida</taxon>
        <taxon>eudicotyledons</taxon>
        <taxon>Gunneridae</taxon>
        <taxon>Pentapetalae</taxon>
        <taxon>asterids</taxon>
        <taxon>lamiids</taxon>
        <taxon>Lamiales</taxon>
        <taxon>Lentibulariaceae</taxon>
        <taxon>Genlisea</taxon>
    </lineage>
</organism>
<proteinExistence type="predicted"/>
<dbReference type="EMBL" id="AUSU01001057">
    <property type="protein sequence ID" value="EPS71921.1"/>
    <property type="molecule type" value="Genomic_DNA"/>
</dbReference>
<name>S8D3E4_9LAMI</name>
<dbReference type="PANTHER" id="PTHR23054:SF15">
    <property type="entry name" value="OS08G0515700 PROTEIN"/>
    <property type="match status" value="1"/>
</dbReference>
<reference evidence="2 3" key="1">
    <citation type="journal article" date="2013" name="BMC Genomics">
        <title>The miniature genome of a carnivorous plant Genlisea aurea contains a low number of genes and short non-coding sequences.</title>
        <authorList>
            <person name="Leushkin E.V."/>
            <person name="Sutormin R.A."/>
            <person name="Nabieva E.R."/>
            <person name="Penin A.A."/>
            <person name="Kondrashov A.S."/>
            <person name="Logacheva M.D."/>
        </authorList>
    </citation>
    <scope>NUCLEOTIDE SEQUENCE [LARGE SCALE GENOMIC DNA]</scope>
</reference>
<dbReference type="InterPro" id="IPR006869">
    <property type="entry name" value="DUF547"/>
</dbReference>
<gene>
    <name evidence="2" type="ORF">M569_02838</name>
</gene>